<organism evidence="2">
    <name type="scientific">Ascaris suum</name>
    <name type="common">Pig roundworm</name>
    <name type="synonym">Ascaris lumbricoides</name>
    <dbReference type="NCBI Taxonomy" id="6253"/>
    <lineage>
        <taxon>Eukaryota</taxon>
        <taxon>Metazoa</taxon>
        <taxon>Ecdysozoa</taxon>
        <taxon>Nematoda</taxon>
        <taxon>Chromadorea</taxon>
        <taxon>Rhabditida</taxon>
        <taxon>Spirurina</taxon>
        <taxon>Ascaridomorpha</taxon>
        <taxon>Ascaridoidea</taxon>
        <taxon>Ascarididae</taxon>
        <taxon>Ascaris</taxon>
    </lineage>
</organism>
<protein>
    <submittedName>
        <fullName evidence="2">Cardiolipin synthase 1</fullName>
    </submittedName>
</protein>
<dbReference type="AlphaFoldDB" id="F1LG72"/>
<keyword evidence="1" id="KW-0472">Membrane</keyword>
<proteinExistence type="evidence at transcript level"/>
<feature type="transmembrane region" description="Helical" evidence="1">
    <location>
        <begin position="53"/>
        <end position="73"/>
    </location>
</feature>
<evidence type="ECO:0000256" key="1">
    <source>
        <dbReference type="SAM" id="Phobius"/>
    </source>
</evidence>
<accession>F1LG72</accession>
<reference evidence="2" key="1">
    <citation type="journal article" date="2011" name="Genome Res.">
        <title>Deep small RNA sequencing from the nematode Ascaris reveals conservation, functional diversification, and novel developmental profiles.</title>
        <authorList>
            <person name="Wang J."/>
            <person name="Czech B."/>
            <person name="Crunk A."/>
            <person name="Wallace A."/>
            <person name="Mitreva M."/>
            <person name="Hannon G.J."/>
            <person name="Davis R.E."/>
        </authorList>
    </citation>
    <scope>NUCLEOTIDE SEQUENCE</scope>
</reference>
<dbReference type="EMBL" id="JI213815">
    <property type="protein sequence ID" value="ADY49126.1"/>
    <property type="molecule type" value="mRNA"/>
</dbReference>
<evidence type="ECO:0000313" key="2">
    <source>
        <dbReference type="EMBL" id="ADY49126.1"/>
    </source>
</evidence>
<keyword evidence="1" id="KW-1133">Transmembrane helix</keyword>
<sequence>MPPITLRRFFDPSISPMKVAPTIASKVNTALQLSLVACSLVSPLFNFVDHPSLTVLCVATGATTVFSGLQYAMMDRMKRVYKH</sequence>
<keyword evidence="1" id="KW-0812">Transmembrane</keyword>
<name>F1LG72_ASCSU</name>